<dbReference type="InterPro" id="IPR058922">
    <property type="entry name" value="WHD_DRP"/>
</dbReference>
<organism evidence="3 4">
    <name type="scientific">Corchorus olitorius</name>
    <dbReference type="NCBI Taxonomy" id="93759"/>
    <lineage>
        <taxon>Eukaryota</taxon>
        <taxon>Viridiplantae</taxon>
        <taxon>Streptophyta</taxon>
        <taxon>Embryophyta</taxon>
        <taxon>Tracheophyta</taxon>
        <taxon>Spermatophyta</taxon>
        <taxon>Magnoliopsida</taxon>
        <taxon>eudicotyledons</taxon>
        <taxon>Gunneridae</taxon>
        <taxon>Pentapetalae</taxon>
        <taxon>rosids</taxon>
        <taxon>malvids</taxon>
        <taxon>Malvales</taxon>
        <taxon>Malvaceae</taxon>
        <taxon>Grewioideae</taxon>
        <taxon>Apeibeae</taxon>
        <taxon>Corchorus</taxon>
    </lineage>
</organism>
<accession>A0A1R3L4I6</accession>
<dbReference type="EMBL" id="AWUE01000862">
    <property type="protein sequence ID" value="OMP14252.1"/>
    <property type="molecule type" value="Genomic_DNA"/>
</dbReference>
<dbReference type="Pfam" id="PF23559">
    <property type="entry name" value="WHD_DRP"/>
    <property type="match status" value="1"/>
</dbReference>
<gene>
    <name evidence="3" type="ORF">COLO4_00129</name>
</gene>
<keyword evidence="4" id="KW-1185">Reference proteome</keyword>
<evidence type="ECO:0000313" key="3">
    <source>
        <dbReference type="EMBL" id="OMP14252.1"/>
    </source>
</evidence>
<dbReference type="STRING" id="93759.A0A1R3L4I6"/>
<comment type="caution">
    <text evidence="3">The sequence shown here is derived from an EMBL/GenBank/DDBJ whole genome shotgun (WGS) entry which is preliminary data.</text>
</comment>
<protein>
    <recommendedName>
        <fullName evidence="2">Disease resistance protein winged helix domain-containing protein</fullName>
    </recommendedName>
</protein>
<dbReference type="InterPro" id="IPR036388">
    <property type="entry name" value="WH-like_DNA-bd_sf"/>
</dbReference>
<keyword evidence="1" id="KW-0677">Repeat</keyword>
<reference evidence="4" key="1">
    <citation type="submission" date="2013-09" db="EMBL/GenBank/DDBJ databases">
        <title>Corchorus olitorius genome sequencing.</title>
        <authorList>
            <person name="Alam M."/>
            <person name="Haque M.S."/>
            <person name="Islam M.S."/>
            <person name="Emdad E.M."/>
            <person name="Islam M.M."/>
            <person name="Ahmed B."/>
            <person name="Halim A."/>
            <person name="Hossen Q.M.M."/>
            <person name="Hossain M.Z."/>
            <person name="Ahmed R."/>
            <person name="Khan M.M."/>
            <person name="Islam R."/>
            <person name="Rashid M.M."/>
            <person name="Khan S.A."/>
            <person name="Rahman M.S."/>
            <person name="Alam M."/>
            <person name="Yahiya A.S."/>
            <person name="Khan M.S."/>
            <person name="Azam M.S."/>
            <person name="Haque T."/>
            <person name="Lashkar M.Z.H."/>
            <person name="Akhand A.I."/>
            <person name="Morshed G."/>
            <person name="Roy S."/>
            <person name="Uddin K.S."/>
            <person name="Rabeya T."/>
            <person name="Hossain A.S."/>
            <person name="Chowdhury A."/>
            <person name="Snigdha A.R."/>
            <person name="Mortoza M.S."/>
            <person name="Matin S.A."/>
            <person name="Hoque S.M.E."/>
            <person name="Islam M.K."/>
            <person name="Roy D.K."/>
            <person name="Haider R."/>
            <person name="Moosa M.M."/>
            <person name="Elias S.M."/>
            <person name="Hasan A.M."/>
            <person name="Jahan S."/>
            <person name="Shafiuddin M."/>
            <person name="Mahmood N."/>
            <person name="Shommy N.S."/>
        </authorList>
    </citation>
    <scope>NUCLEOTIDE SEQUENCE [LARGE SCALE GENOMIC DNA]</scope>
    <source>
        <strain evidence="4">cv. O-4</strain>
    </source>
</reference>
<name>A0A1R3L4I6_9ROSI</name>
<proteinExistence type="predicted"/>
<dbReference type="Gene3D" id="1.10.10.10">
    <property type="entry name" value="Winged helix-like DNA-binding domain superfamily/Winged helix DNA-binding domain"/>
    <property type="match status" value="1"/>
</dbReference>
<feature type="domain" description="Disease resistance protein winged helix" evidence="2">
    <location>
        <begin position="12"/>
        <end position="79"/>
    </location>
</feature>
<evidence type="ECO:0000256" key="1">
    <source>
        <dbReference type="ARBA" id="ARBA00022737"/>
    </source>
</evidence>
<evidence type="ECO:0000313" key="4">
    <source>
        <dbReference type="Proteomes" id="UP000187203"/>
    </source>
</evidence>
<evidence type="ECO:0000259" key="2">
    <source>
        <dbReference type="Pfam" id="PF23559"/>
    </source>
</evidence>
<sequence>MRHKFCLLCFAVFPENAEIKKRLLRFWWVAENLVPPEDGKDEIQIVSETLQKFVEKGFIQPILKKNKLQPRSYKMTPIVRSCLIKFAKDASFFDYDEDGKPTMDFTSCKKACMVKPEGALAQWFSDYLDGQDNKQDTEKLSADMIKLQMLFNFPDRET</sequence>
<dbReference type="Proteomes" id="UP000187203">
    <property type="component" value="Unassembled WGS sequence"/>
</dbReference>
<dbReference type="OrthoDB" id="1009995at2759"/>
<dbReference type="AlphaFoldDB" id="A0A1R3L4I6"/>